<dbReference type="EMBL" id="JACIVA010000052">
    <property type="protein sequence ID" value="MBB1097906.1"/>
    <property type="molecule type" value="Genomic_DNA"/>
</dbReference>
<reference evidence="2 3" key="1">
    <citation type="submission" date="2020-07" db="EMBL/GenBank/DDBJ databases">
        <title>Description of Limosilactobacillus balticus sp. nov., Limosilactobacillus agrestis sp. nov., Limosilactobacillus albertensis sp. nov., Limosilactobacillus rudii sp. nov., Limosilactobacillus fastidiosus sp. nov., five novel Limosilactobacillus species isolated from the vertebrate gastrointestinal tract, and proposal of 6 subspecies of Limosilactobacillus reuteri adapted to the gastrointestinal tract of specific vertebrate hosts.</title>
        <authorList>
            <person name="Li F."/>
            <person name="Cheng C."/>
            <person name="Zheng J."/>
            <person name="Quevedo R.M."/>
            <person name="Li J."/>
            <person name="Roos S."/>
            <person name="Gaenzle M.G."/>
            <person name="Walter J."/>
        </authorList>
    </citation>
    <scope>NUCLEOTIDE SEQUENCE [LARGE SCALE GENOMIC DNA]</scope>
    <source>
        <strain evidence="2 3">STM2_1</strain>
    </source>
</reference>
<feature type="transmembrane region" description="Helical" evidence="1">
    <location>
        <begin position="322"/>
        <end position="342"/>
    </location>
</feature>
<name>A0A7W3YNW6_9LACO</name>
<feature type="transmembrane region" description="Helical" evidence="1">
    <location>
        <begin position="190"/>
        <end position="213"/>
    </location>
</feature>
<feature type="transmembrane region" description="Helical" evidence="1">
    <location>
        <begin position="84"/>
        <end position="105"/>
    </location>
</feature>
<keyword evidence="1" id="KW-0472">Membrane</keyword>
<accession>A0A7W3YNW6</accession>
<feature type="transmembrane region" description="Helical" evidence="1">
    <location>
        <begin position="6"/>
        <end position="29"/>
    </location>
</feature>
<evidence type="ECO:0000256" key="1">
    <source>
        <dbReference type="SAM" id="Phobius"/>
    </source>
</evidence>
<protein>
    <submittedName>
        <fullName evidence="2">Uncharacterized protein</fullName>
    </submittedName>
</protein>
<evidence type="ECO:0000313" key="2">
    <source>
        <dbReference type="EMBL" id="MBB1097906.1"/>
    </source>
</evidence>
<feature type="transmembrane region" description="Helical" evidence="1">
    <location>
        <begin position="354"/>
        <end position="374"/>
    </location>
</feature>
<feature type="transmembrane region" description="Helical" evidence="1">
    <location>
        <begin position="380"/>
        <end position="398"/>
    </location>
</feature>
<dbReference type="RefSeq" id="WP_182596620.1">
    <property type="nucleotide sequence ID" value="NZ_JACIVA010000052.1"/>
</dbReference>
<feature type="transmembrane region" description="Helical" evidence="1">
    <location>
        <begin position="146"/>
        <end position="169"/>
    </location>
</feature>
<keyword evidence="3" id="KW-1185">Reference proteome</keyword>
<feature type="transmembrane region" description="Helical" evidence="1">
    <location>
        <begin position="117"/>
        <end position="134"/>
    </location>
</feature>
<comment type="caution">
    <text evidence="2">The sequence shown here is derived from an EMBL/GenBank/DDBJ whole genome shotgun (WGS) entry which is preliminary data.</text>
</comment>
<dbReference type="Proteomes" id="UP000517106">
    <property type="component" value="Unassembled WGS sequence"/>
</dbReference>
<sequence length="509" mass="58955">MKKNFYLIGGQLLLFLCILLVLTQLFPLLPFDGDDWRYLGGMRQPIPLWGAWNPTRVMPEVLMPTGGAIAAFLIYPITGDYVGALTFVESFIEAIFIFAMLYSFYKVSIKRFKLSKWAALACEVLFFMSFFFVFKKFNQPSYSGFWAADLTCAFYYIIPGLLNLTLVLYMMQEENFMQYFKSLNNKKKSIFFLLVYFAIFSNTQLNIIIASFCSVKLLEILYKTIKFRKFNNIVMYSWLYATILVFWVLTVIFDLNGKRAKYVSSANEGSFLINFIKTWQQFINFIKEQNVFIIGILIFILISSLVIATVQWKKLSLDYIKLISYIFFCFLCSLVYLLLAYTKAGSSYAGRPDAMWAVISLFLLGVNLAVVFYIKKFAALTIFIPLICVVIAIFSFNVNERLIYAANADHDPITIKKIDNYIINQIVTADRKGKASVVVKVPRESEDATPEVTTSNWPHPYNMAVWLQNTLYSHHIIRTRMRIVFKPDSKVNKQFYENTSEQQPFFPPE</sequence>
<feature type="transmembrane region" description="Helical" evidence="1">
    <location>
        <begin position="233"/>
        <end position="253"/>
    </location>
</feature>
<keyword evidence="1" id="KW-1133">Transmembrane helix</keyword>
<proteinExistence type="predicted"/>
<dbReference type="AlphaFoldDB" id="A0A7W3YNW6"/>
<feature type="transmembrane region" description="Helical" evidence="1">
    <location>
        <begin position="291"/>
        <end position="310"/>
    </location>
</feature>
<keyword evidence="1" id="KW-0812">Transmembrane</keyword>
<organism evidence="2 3">
    <name type="scientific">Limosilactobacillus rudii</name>
    <dbReference type="NCBI Taxonomy" id="2759755"/>
    <lineage>
        <taxon>Bacteria</taxon>
        <taxon>Bacillati</taxon>
        <taxon>Bacillota</taxon>
        <taxon>Bacilli</taxon>
        <taxon>Lactobacillales</taxon>
        <taxon>Lactobacillaceae</taxon>
        <taxon>Limosilactobacillus</taxon>
    </lineage>
</organism>
<gene>
    <name evidence="2" type="ORF">H5S09_08160</name>
</gene>
<evidence type="ECO:0000313" key="3">
    <source>
        <dbReference type="Proteomes" id="UP000517106"/>
    </source>
</evidence>